<comment type="caution">
    <text evidence="1">The sequence shown here is derived from an EMBL/GenBank/DDBJ whole genome shotgun (WGS) entry which is preliminary data.</text>
</comment>
<reference evidence="1 2" key="1">
    <citation type="submission" date="2024-07" db="EMBL/GenBank/DDBJ databases">
        <title>Chromosome-level genome assembly of the water stick insect Ranatra chinensis (Heteroptera: Nepidae).</title>
        <authorList>
            <person name="Liu X."/>
        </authorList>
    </citation>
    <scope>NUCLEOTIDE SEQUENCE [LARGE SCALE GENOMIC DNA]</scope>
    <source>
        <strain evidence="1">Cailab_2021Rc</strain>
        <tissue evidence="1">Muscle</tissue>
    </source>
</reference>
<dbReference type="EMBL" id="JBFDAA010000011">
    <property type="protein sequence ID" value="KAL1123994.1"/>
    <property type="molecule type" value="Genomic_DNA"/>
</dbReference>
<evidence type="ECO:0000313" key="2">
    <source>
        <dbReference type="Proteomes" id="UP001558652"/>
    </source>
</evidence>
<sequence length="163" mass="18504">MATVRNLSESWTTGDYYKLVHWDACNAGTSSCPADTFSPVADLSPRCPPAFVSLLPVTPSGLRVDYYWLYTIFYFFVDMAACSLLSAPLNVEHVLALGPHLQLESLWDIHSQKDGKLRVPISAVSCFLFSLYCDYPRSLKLKMSSERRNMFYQDKKQETTEIV</sequence>
<gene>
    <name evidence="1" type="ORF">AAG570_001764</name>
</gene>
<evidence type="ECO:0000313" key="1">
    <source>
        <dbReference type="EMBL" id="KAL1123994.1"/>
    </source>
</evidence>
<keyword evidence="2" id="KW-1185">Reference proteome</keyword>
<dbReference type="Proteomes" id="UP001558652">
    <property type="component" value="Unassembled WGS sequence"/>
</dbReference>
<accession>A0ABD0YBE9</accession>
<dbReference type="AlphaFoldDB" id="A0ABD0YBE9"/>
<organism evidence="1 2">
    <name type="scientific">Ranatra chinensis</name>
    <dbReference type="NCBI Taxonomy" id="642074"/>
    <lineage>
        <taxon>Eukaryota</taxon>
        <taxon>Metazoa</taxon>
        <taxon>Ecdysozoa</taxon>
        <taxon>Arthropoda</taxon>
        <taxon>Hexapoda</taxon>
        <taxon>Insecta</taxon>
        <taxon>Pterygota</taxon>
        <taxon>Neoptera</taxon>
        <taxon>Paraneoptera</taxon>
        <taxon>Hemiptera</taxon>
        <taxon>Heteroptera</taxon>
        <taxon>Panheteroptera</taxon>
        <taxon>Nepomorpha</taxon>
        <taxon>Nepidae</taxon>
        <taxon>Ranatrinae</taxon>
        <taxon>Ranatra</taxon>
    </lineage>
</organism>
<name>A0ABD0YBE9_9HEMI</name>
<protein>
    <submittedName>
        <fullName evidence="1">Uncharacterized protein</fullName>
    </submittedName>
</protein>
<proteinExistence type="predicted"/>